<dbReference type="RefSeq" id="XP_661751.1">
    <property type="nucleotide sequence ID" value="XM_656659.1"/>
</dbReference>
<feature type="compositionally biased region" description="Polar residues" evidence="1">
    <location>
        <begin position="214"/>
        <end position="228"/>
    </location>
</feature>
<proteinExistence type="predicted"/>
<keyword evidence="3" id="KW-1185">Reference proteome</keyword>
<feature type="region of interest" description="Disordered" evidence="1">
    <location>
        <begin position="159"/>
        <end position="228"/>
    </location>
</feature>
<dbReference type="AlphaFoldDB" id="Q5B5N3"/>
<protein>
    <submittedName>
        <fullName evidence="2">Uncharacterized protein</fullName>
    </submittedName>
</protein>
<accession>Q5B5N3</accession>
<dbReference type="GeneID" id="2873566"/>
<name>Q5B5N3_EMENI</name>
<dbReference type="KEGG" id="ani:ANIA_04147"/>
<evidence type="ECO:0000313" key="2">
    <source>
        <dbReference type="EMBL" id="CBF74608.1"/>
    </source>
</evidence>
<reference evidence="3" key="2">
    <citation type="journal article" date="2009" name="Fungal Genet. Biol.">
        <title>The 2008 update of the Aspergillus nidulans genome annotation: a community effort.</title>
        <authorList>
            <person name="Wortman J.R."/>
            <person name="Gilsenan J.M."/>
            <person name="Joardar V."/>
            <person name="Deegan J."/>
            <person name="Clutterbuck J."/>
            <person name="Andersen M.R."/>
            <person name="Archer D."/>
            <person name="Bencina M."/>
            <person name="Braus G."/>
            <person name="Coutinho P."/>
            <person name="von Dohren H."/>
            <person name="Doonan J."/>
            <person name="Driessen A.J."/>
            <person name="Durek P."/>
            <person name="Espeso E."/>
            <person name="Fekete E."/>
            <person name="Flipphi M."/>
            <person name="Estrada C.G."/>
            <person name="Geysens S."/>
            <person name="Goldman G."/>
            <person name="de Groot P.W."/>
            <person name="Hansen K."/>
            <person name="Harris S.D."/>
            <person name="Heinekamp T."/>
            <person name="Helmstaedt K."/>
            <person name="Henrissat B."/>
            <person name="Hofmann G."/>
            <person name="Homan T."/>
            <person name="Horio T."/>
            <person name="Horiuchi H."/>
            <person name="James S."/>
            <person name="Jones M."/>
            <person name="Karaffa L."/>
            <person name="Karanyi Z."/>
            <person name="Kato M."/>
            <person name="Keller N."/>
            <person name="Kelly D.E."/>
            <person name="Kiel J.A."/>
            <person name="Kim J.M."/>
            <person name="van der Klei I.J."/>
            <person name="Klis F.M."/>
            <person name="Kovalchuk A."/>
            <person name="Krasevec N."/>
            <person name="Kubicek C.P."/>
            <person name="Liu B."/>
            <person name="Maccabe A."/>
            <person name="Meyer V."/>
            <person name="Mirabito P."/>
            <person name="Miskei M."/>
            <person name="Mos M."/>
            <person name="Mullins J."/>
            <person name="Nelson D.R."/>
            <person name="Nielsen J."/>
            <person name="Oakley B.R."/>
            <person name="Osmani S.A."/>
            <person name="Pakula T."/>
            <person name="Paszewski A."/>
            <person name="Paulsen I."/>
            <person name="Pilsyk S."/>
            <person name="Pocsi I."/>
            <person name="Punt P.J."/>
            <person name="Ram A.F."/>
            <person name="Ren Q."/>
            <person name="Robellet X."/>
            <person name="Robson G."/>
            <person name="Seiboth B."/>
            <person name="van Solingen P."/>
            <person name="Specht T."/>
            <person name="Sun J."/>
            <person name="Taheri-Talesh N."/>
            <person name="Takeshita N."/>
            <person name="Ussery D."/>
            <person name="vanKuyk P.A."/>
            <person name="Visser H."/>
            <person name="van de Vondervoort P.J."/>
            <person name="de Vries R.P."/>
            <person name="Walton J."/>
            <person name="Xiang X."/>
            <person name="Xiong Y."/>
            <person name="Zeng A.P."/>
            <person name="Brandt B.W."/>
            <person name="Cornell M.J."/>
            <person name="van den Hondel C.A."/>
            <person name="Visser J."/>
            <person name="Oliver S.G."/>
            <person name="Turner G."/>
        </authorList>
    </citation>
    <scope>GENOME REANNOTATION</scope>
    <source>
        <strain evidence="3">FGSC A4 / ATCC 38163 / CBS 112.46 / NRRL 194 / M139</strain>
    </source>
</reference>
<evidence type="ECO:0000256" key="1">
    <source>
        <dbReference type="SAM" id="MobiDB-lite"/>
    </source>
</evidence>
<dbReference type="EMBL" id="BN001302">
    <property type="protein sequence ID" value="CBF74608.1"/>
    <property type="molecule type" value="Genomic_DNA"/>
</dbReference>
<sequence length="228" mass="25257">MGDDASLQSFRQRPLCVIIWRAAATSPKTTQMIQQSVRHHLSLFFRHSCDAALECKCQVGHRQLHSVAFWPCQAASCHPGLGRHCSWNRKIFVDVTLCGIQSTYRLGRHRHCMTWLMPDRRLAPCVAVVAVVSGGDISCKSYMPRDGLRGKDMDCEAHSPGIANYSNPSSLARPTQIGSDGHSRSEECGQIRTPWRSAQSADEAKSAEKEHYDSTTSNRSNAASQSLT</sequence>
<dbReference type="VEuPathDB" id="FungiDB:AN4147"/>
<organism evidence="2 3">
    <name type="scientific">Emericella nidulans (strain FGSC A4 / ATCC 38163 / CBS 112.46 / NRRL 194 / M139)</name>
    <name type="common">Aspergillus nidulans</name>
    <dbReference type="NCBI Taxonomy" id="227321"/>
    <lineage>
        <taxon>Eukaryota</taxon>
        <taxon>Fungi</taxon>
        <taxon>Dikarya</taxon>
        <taxon>Ascomycota</taxon>
        <taxon>Pezizomycotina</taxon>
        <taxon>Eurotiomycetes</taxon>
        <taxon>Eurotiomycetidae</taxon>
        <taxon>Eurotiales</taxon>
        <taxon>Aspergillaceae</taxon>
        <taxon>Aspergillus</taxon>
        <taxon>Aspergillus subgen. Nidulantes</taxon>
    </lineage>
</organism>
<dbReference type="Proteomes" id="UP000000560">
    <property type="component" value="Chromosome II"/>
</dbReference>
<dbReference type="InParanoid" id="Q5B5N3"/>
<reference evidence="3" key="1">
    <citation type="journal article" date="2005" name="Nature">
        <title>Sequencing of Aspergillus nidulans and comparative analysis with A. fumigatus and A. oryzae.</title>
        <authorList>
            <person name="Galagan J.E."/>
            <person name="Calvo S.E."/>
            <person name="Cuomo C."/>
            <person name="Ma L.J."/>
            <person name="Wortman J.R."/>
            <person name="Batzoglou S."/>
            <person name="Lee S.I."/>
            <person name="Basturkmen M."/>
            <person name="Spevak C.C."/>
            <person name="Clutterbuck J."/>
            <person name="Kapitonov V."/>
            <person name="Jurka J."/>
            <person name="Scazzocchio C."/>
            <person name="Farman M."/>
            <person name="Butler J."/>
            <person name="Purcell S."/>
            <person name="Harris S."/>
            <person name="Braus G.H."/>
            <person name="Draht O."/>
            <person name="Busch S."/>
            <person name="D'Enfert C."/>
            <person name="Bouchier C."/>
            <person name="Goldman G.H."/>
            <person name="Bell-Pedersen D."/>
            <person name="Griffiths-Jones S."/>
            <person name="Doonan J.H."/>
            <person name="Yu J."/>
            <person name="Vienken K."/>
            <person name="Pain A."/>
            <person name="Freitag M."/>
            <person name="Selker E.U."/>
            <person name="Archer D.B."/>
            <person name="Penalva M.A."/>
            <person name="Oakley B.R."/>
            <person name="Momany M."/>
            <person name="Tanaka T."/>
            <person name="Kumagai T."/>
            <person name="Asai K."/>
            <person name="Machida M."/>
            <person name="Nierman W.C."/>
            <person name="Denning D.W."/>
            <person name="Caddick M."/>
            <person name="Hynes M."/>
            <person name="Paoletti M."/>
            <person name="Fischer R."/>
            <person name="Miller B."/>
            <person name="Dyer P."/>
            <person name="Sachs M.S."/>
            <person name="Osmani S.A."/>
            <person name="Birren B.W."/>
        </authorList>
    </citation>
    <scope>NUCLEOTIDE SEQUENCE [LARGE SCALE GENOMIC DNA]</scope>
    <source>
        <strain evidence="3">FGSC A4 / ATCC 38163 / CBS 112.46 / NRRL 194 / M139</strain>
    </source>
</reference>
<gene>
    <name evidence="2" type="ORF">ANIA_04147</name>
</gene>
<feature type="compositionally biased region" description="Polar residues" evidence="1">
    <location>
        <begin position="164"/>
        <end position="178"/>
    </location>
</feature>
<dbReference type="HOGENOM" id="CLU_1214744_0_0_1"/>
<accession>C8V4Y4</accession>
<evidence type="ECO:0000313" key="3">
    <source>
        <dbReference type="Proteomes" id="UP000000560"/>
    </source>
</evidence>
<feature type="compositionally biased region" description="Basic and acidic residues" evidence="1">
    <location>
        <begin position="202"/>
        <end position="213"/>
    </location>
</feature>